<gene>
    <name evidence="1" type="ORF">BOLC7T42435H</name>
</gene>
<feature type="non-terminal residue" evidence="1">
    <location>
        <position position="36"/>
    </location>
</feature>
<reference evidence="1" key="1">
    <citation type="submission" date="2018-11" db="EMBL/GenBank/DDBJ databases">
        <authorList>
            <consortium name="Genoscope - CEA"/>
            <person name="William W."/>
        </authorList>
    </citation>
    <scope>NUCLEOTIDE SEQUENCE</scope>
</reference>
<evidence type="ECO:0000313" key="1">
    <source>
        <dbReference type="EMBL" id="VDD36875.1"/>
    </source>
</evidence>
<accession>A0A3P6ETA1</accession>
<proteinExistence type="predicted"/>
<name>A0A3P6ETA1_BRAOL</name>
<protein>
    <submittedName>
        <fullName evidence="1">Uncharacterized protein</fullName>
    </submittedName>
</protein>
<dbReference type="EMBL" id="LR031876">
    <property type="protein sequence ID" value="VDD36875.1"/>
    <property type="molecule type" value="Genomic_DNA"/>
</dbReference>
<dbReference type="AlphaFoldDB" id="A0A3P6ETA1"/>
<sequence length="36" mass="4205">MMHKMATSYNIQDLLGFWREALGSTSMKVNWLPSFL</sequence>
<organism evidence="1">
    <name type="scientific">Brassica oleracea</name>
    <name type="common">Wild cabbage</name>
    <dbReference type="NCBI Taxonomy" id="3712"/>
    <lineage>
        <taxon>Eukaryota</taxon>
        <taxon>Viridiplantae</taxon>
        <taxon>Streptophyta</taxon>
        <taxon>Embryophyta</taxon>
        <taxon>Tracheophyta</taxon>
        <taxon>Spermatophyta</taxon>
        <taxon>Magnoliopsida</taxon>
        <taxon>eudicotyledons</taxon>
        <taxon>Gunneridae</taxon>
        <taxon>Pentapetalae</taxon>
        <taxon>rosids</taxon>
        <taxon>malvids</taxon>
        <taxon>Brassicales</taxon>
        <taxon>Brassicaceae</taxon>
        <taxon>Brassiceae</taxon>
        <taxon>Brassica</taxon>
    </lineage>
</organism>